<dbReference type="InterPro" id="IPR038729">
    <property type="entry name" value="Rad50/SbcC_AAA"/>
</dbReference>
<dbReference type="InterPro" id="IPR027417">
    <property type="entry name" value="P-loop_NTPase"/>
</dbReference>
<dbReference type="NCBIfam" id="NF045487">
    <property type="entry name" value="ASRP"/>
    <property type="match status" value="1"/>
</dbReference>
<dbReference type="RefSeq" id="WP_340605586.1">
    <property type="nucleotide sequence ID" value="NZ_JBBMXV010000006.1"/>
</dbReference>
<dbReference type="EMBL" id="JBHSXQ010000006">
    <property type="protein sequence ID" value="MFC6907006.1"/>
    <property type="molecule type" value="Genomic_DNA"/>
</dbReference>
<keyword evidence="1 3" id="KW-0175">Coiled coil</keyword>
<feature type="coiled-coil region" evidence="3">
    <location>
        <begin position="345"/>
        <end position="500"/>
    </location>
</feature>
<dbReference type="SUPFAM" id="SSF52540">
    <property type="entry name" value="P-loop containing nucleoside triphosphate hydrolases"/>
    <property type="match status" value="1"/>
</dbReference>
<feature type="domain" description="Rad50/SbcC-type AAA" evidence="4">
    <location>
        <begin position="19"/>
        <end position="235"/>
    </location>
</feature>
<accession>A0ABD5VBB6</accession>
<dbReference type="Gene3D" id="3.40.50.300">
    <property type="entry name" value="P-loop containing nucleotide triphosphate hydrolases"/>
    <property type="match status" value="2"/>
</dbReference>
<dbReference type="Pfam" id="PF13476">
    <property type="entry name" value="AAA_23"/>
    <property type="match status" value="1"/>
</dbReference>
<dbReference type="Proteomes" id="UP001596312">
    <property type="component" value="Unassembled WGS sequence"/>
</dbReference>
<keyword evidence="6" id="KW-1185">Reference proteome</keyword>
<comment type="similarity">
    <text evidence="2">Belongs to the Sph1/Sph2 family.</text>
</comment>
<evidence type="ECO:0000256" key="2">
    <source>
        <dbReference type="ARBA" id="ARBA00049666"/>
    </source>
</evidence>
<comment type="caution">
    <text evidence="5">The sequence shown here is derived from an EMBL/GenBank/DDBJ whole genome shotgun (WGS) entry which is preliminary data.</text>
</comment>
<dbReference type="PANTHER" id="PTHR32114">
    <property type="entry name" value="ABC TRANSPORTER ABCH.3"/>
    <property type="match status" value="1"/>
</dbReference>
<dbReference type="PANTHER" id="PTHR32114:SF2">
    <property type="entry name" value="ABC TRANSPORTER ABCH.3"/>
    <property type="match status" value="1"/>
</dbReference>
<organism evidence="5 6">
    <name type="scientific">Halalkalicoccus tibetensis</name>
    <dbReference type="NCBI Taxonomy" id="175632"/>
    <lineage>
        <taxon>Archaea</taxon>
        <taxon>Methanobacteriati</taxon>
        <taxon>Methanobacteriota</taxon>
        <taxon>Stenosarchaea group</taxon>
        <taxon>Halobacteria</taxon>
        <taxon>Halobacteriales</taxon>
        <taxon>Halococcaceae</taxon>
        <taxon>Halalkalicoccus</taxon>
    </lineage>
</organism>
<dbReference type="AlphaFoldDB" id="A0ABD5VBB6"/>
<gene>
    <name evidence="5" type="ORF">ACFQGH_17590</name>
</gene>
<protein>
    <submittedName>
        <fullName evidence="5">Archaea-specific SMC-related protein</fullName>
    </submittedName>
</protein>
<evidence type="ECO:0000256" key="3">
    <source>
        <dbReference type="SAM" id="Coils"/>
    </source>
</evidence>
<evidence type="ECO:0000256" key="1">
    <source>
        <dbReference type="ARBA" id="ARBA00023054"/>
    </source>
</evidence>
<evidence type="ECO:0000259" key="4">
    <source>
        <dbReference type="Pfam" id="PF13476"/>
    </source>
</evidence>
<proteinExistence type="inferred from homology"/>
<feature type="coiled-coil region" evidence="3">
    <location>
        <begin position="141"/>
        <end position="247"/>
    </location>
</feature>
<name>A0ABD5VBB6_9EURY</name>
<evidence type="ECO:0000313" key="6">
    <source>
        <dbReference type="Proteomes" id="UP001596312"/>
    </source>
</evidence>
<sequence>METSNEKSSIRRSASIDVTVEQMGGIDSTEVTFTPGVTILTGRNATNRTSFIRAIAGGLGGTAGTLKRNSKQGRVTLTIGENKYGRQYIRDGTRVRTEGNPYTDRSDLVDLFVCLLEDNPIRQAVRGNENLSEYLLAPVDTDELEQQIATFRSKRNQIDERLNEIERERKQLPSLENRQSELEAQLDDVNTALERARDELDTIDRSSTDDDQAESLLTELEETQIELERTESEIETQRSIREELAAELRSVRQSLSEMDVPEDQIPELTQEIDRLQVRESELSTMINELSTILSQNERVLEGNDSVVSELSRTVDPTDKLDPMGQRLECWTCGNDVKRQEIATQFEKIEELLETKRSERKALRETLSNQRNQYESLQSKVDDHRELLDQKAKLEEELTRRSESIEELRSTAAGHRDEIAELQSELEPIDAISDDDLSAYERLSELEYERGQLEQQLSETKTEISEIEYQVSKSDDLEARRETIIDRIESLRSRVDDLERSVIESFNTHMAEVLERLAYEKVERVWIERLVTDNETRFELHIVRTDDDGTVYEDSVTHLSESEREVIGLIVALAGYLTHEVHDHVPLLLLDSLEAIDSERIGTLVDYLQRYTDYFVLALLHEDAEELPETYDRIDAGTSLV</sequence>
<evidence type="ECO:0000313" key="5">
    <source>
        <dbReference type="EMBL" id="MFC6907006.1"/>
    </source>
</evidence>
<reference evidence="5 6" key="1">
    <citation type="journal article" date="2019" name="Int. J. Syst. Evol. Microbiol.">
        <title>The Global Catalogue of Microorganisms (GCM) 10K type strain sequencing project: providing services to taxonomists for standard genome sequencing and annotation.</title>
        <authorList>
            <consortium name="The Broad Institute Genomics Platform"/>
            <consortium name="The Broad Institute Genome Sequencing Center for Infectious Disease"/>
            <person name="Wu L."/>
            <person name="Ma J."/>
        </authorList>
    </citation>
    <scope>NUCLEOTIDE SEQUENCE [LARGE SCALE GENOMIC DNA]</scope>
    <source>
        <strain evidence="5 6">CGMCC 1.3240</strain>
    </source>
</reference>